<evidence type="ECO:0000313" key="1">
    <source>
        <dbReference type="EMBL" id="VDM67309.1"/>
    </source>
</evidence>
<dbReference type="Proteomes" id="UP000270094">
    <property type="component" value="Unassembled WGS sequence"/>
</dbReference>
<protein>
    <submittedName>
        <fullName evidence="1">Uncharacterized protein</fullName>
    </submittedName>
</protein>
<dbReference type="AlphaFoldDB" id="A0A3P7IKE2"/>
<evidence type="ECO:0000313" key="2">
    <source>
        <dbReference type="Proteomes" id="UP000270094"/>
    </source>
</evidence>
<reference evidence="1 2" key="1">
    <citation type="submission" date="2018-11" db="EMBL/GenBank/DDBJ databases">
        <authorList>
            <consortium name="Pathogen Informatics"/>
        </authorList>
    </citation>
    <scope>NUCLEOTIDE SEQUENCE [LARGE SCALE GENOMIC DNA]</scope>
</reference>
<keyword evidence="2" id="KW-1185">Reference proteome</keyword>
<organism evidence="1 2">
    <name type="scientific">Strongylus vulgaris</name>
    <name type="common">Blood worm</name>
    <dbReference type="NCBI Taxonomy" id="40348"/>
    <lineage>
        <taxon>Eukaryota</taxon>
        <taxon>Metazoa</taxon>
        <taxon>Ecdysozoa</taxon>
        <taxon>Nematoda</taxon>
        <taxon>Chromadorea</taxon>
        <taxon>Rhabditida</taxon>
        <taxon>Rhabditina</taxon>
        <taxon>Rhabditomorpha</taxon>
        <taxon>Strongyloidea</taxon>
        <taxon>Strongylidae</taxon>
        <taxon>Strongylus</taxon>
    </lineage>
</organism>
<proteinExistence type="predicted"/>
<gene>
    <name evidence="1" type="ORF">SVUK_LOCUS2307</name>
</gene>
<sequence>MELMAMMTLLCNYIIRTLVLYALLDLLVYQDLQDRREILDHKAHQDHQDLTELQVFLVQKDP</sequence>
<name>A0A3P7IKE2_STRVU</name>
<dbReference type="EMBL" id="UYYB01005142">
    <property type="protein sequence ID" value="VDM67309.1"/>
    <property type="molecule type" value="Genomic_DNA"/>
</dbReference>
<accession>A0A3P7IKE2</accession>